<dbReference type="InterPro" id="IPR015422">
    <property type="entry name" value="PyrdxlP-dep_Trfase_small"/>
</dbReference>
<comment type="caution">
    <text evidence="6">The sequence shown here is derived from an EMBL/GenBank/DDBJ whole genome shotgun (WGS) entry which is preliminary data.</text>
</comment>
<gene>
    <name evidence="6" type="ORF">A2973_04915</name>
</gene>
<dbReference type="Gene3D" id="3.40.640.10">
    <property type="entry name" value="Type I PLP-dependent aspartate aminotransferase-like (Major domain)"/>
    <property type="match status" value="1"/>
</dbReference>
<evidence type="ECO:0000256" key="5">
    <source>
        <dbReference type="RuleBase" id="RU004508"/>
    </source>
</evidence>
<dbReference type="CDD" id="cd00616">
    <property type="entry name" value="AHBA_syn"/>
    <property type="match status" value="1"/>
</dbReference>
<dbReference type="PIRSF" id="PIRSF000390">
    <property type="entry name" value="PLP_StrS"/>
    <property type="match status" value="1"/>
</dbReference>
<dbReference type="Gene3D" id="3.90.1150.10">
    <property type="entry name" value="Aspartate Aminotransferase, domain 1"/>
    <property type="match status" value="1"/>
</dbReference>
<reference evidence="6 7" key="1">
    <citation type="journal article" date="2016" name="Nat. Commun.">
        <title>Thousands of microbial genomes shed light on interconnected biogeochemical processes in an aquifer system.</title>
        <authorList>
            <person name="Anantharaman K."/>
            <person name="Brown C.T."/>
            <person name="Hug L.A."/>
            <person name="Sharon I."/>
            <person name="Castelle C.J."/>
            <person name="Probst A.J."/>
            <person name="Thomas B.C."/>
            <person name="Singh A."/>
            <person name="Wilkins M.J."/>
            <person name="Karaoz U."/>
            <person name="Brodie E.L."/>
            <person name="Williams K.H."/>
            <person name="Hubbard S.S."/>
            <person name="Banfield J.F."/>
        </authorList>
    </citation>
    <scope>NUCLEOTIDE SEQUENCE [LARGE SCALE GENOMIC DNA]</scope>
</reference>
<feature type="modified residue" description="N6-(pyridoxal phosphate)lysine" evidence="4">
    <location>
        <position position="185"/>
    </location>
</feature>
<dbReference type="PANTHER" id="PTHR30244:SF36">
    <property type="entry name" value="3-OXO-GLUCOSE-6-PHOSPHATE:GLUTAMATE AMINOTRANSFERASE"/>
    <property type="match status" value="1"/>
</dbReference>
<comment type="similarity">
    <text evidence="2 5">Belongs to the DegT/DnrJ/EryC1 family.</text>
</comment>
<dbReference type="Pfam" id="PF01041">
    <property type="entry name" value="DegT_DnrJ_EryC1"/>
    <property type="match status" value="1"/>
</dbReference>
<evidence type="ECO:0000256" key="1">
    <source>
        <dbReference type="ARBA" id="ARBA00022898"/>
    </source>
</evidence>
<sequence>MIPLIDLSRQNKLLKKKLLRAVERVMDSQAYILGPDVDAFEQEFASYCATRYAVGVASGTDALFLTLKALGIGPGDEVIAPAFTFISTVLAIVYTGAKPVLVDVDPRTYTIDVPHIKTHITSRTKAILPVHLYGLPADMDAIVALAKKYDLLVVEDACQAHGARYKGKPVGSLGTAGCFSFYPSKNLGAYGDGGAVTTNSKRLSERIRQLRNIGQKVKNRHKFVGYNSRLDSLQAAVLRVKLPYLSSWVQKRREIAEAYNTLLRPAPVIVPHEPSGRTSSYHLYVIRVSDRDALGQYLRQHGVETGIHYPVPIHLQPAFRTLGYKKGDFPVSELCAWQVLSLPMFPELTKRDVKCVARAVVHYTQSSKNLLSD</sequence>
<evidence type="ECO:0000313" key="6">
    <source>
        <dbReference type="EMBL" id="OGG29046.1"/>
    </source>
</evidence>
<evidence type="ECO:0000256" key="4">
    <source>
        <dbReference type="PIRSR" id="PIRSR000390-2"/>
    </source>
</evidence>
<protein>
    <submittedName>
        <fullName evidence="6">Erythromycin biosynthesis sensory transduction protein eryC1</fullName>
    </submittedName>
</protein>
<dbReference type="PANTHER" id="PTHR30244">
    <property type="entry name" value="TRANSAMINASE"/>
    <property type="match status" value="1"/>
</dbReference>
<dbReference type="InterPro" id="IPR015421">
    <property type="entry name" value="PyrdxlP-dep_Trfase_major"/>
</dbReference>
<feature type="active site" description="Proton acceptor" evidence="3">
    <location>
        <position position="185"/>
    </location>
</feature>
<dbReference type="FunFam" id="3.40.640.10:FF:000089">
    <property type="entry name" value="Aminotransferase, DegT/DnrJ/EryC1/StrS family"/>
    <property type="match status" value="1"/>
</dbReference>
<proteinExistence type="inferred from homology"/>
<evidence type="ECO:0000313" key="7">
    <source>
        <dbReference type="Proteomes" id="UP000176409"/>
    </source>
</evidence>
<dbReference type="SUPFAM" id="SSF53383">
    <property type="entry name" value="PLP-dependent transferases"/>
    <property type="match status" value="1"/>
</dbReference>
<dbReference type="Proteomes" id="UP000176409">
    <property type="component" value="Unassembled WGS sequence"/>
</dbReference>
<dbReference type="GO" id="GO:0030170">
    <property type="term" value="F:pyridoxal phosphate binding"/>
    <property type="evidence" value="ECO:0007669"/>
    <property type="project" value="UniProtKB-ARBA"/>
</dbReference>
<keyword evidence="1 4" id="KW-0663">Pyridoxal phosphate</keyword>
<evidence type="ECO:0000256" key="2">
    <source>
        <dbReference type="ARBA" id="ARBA00037999"/>
    </source>
</evidence>
<evidence type="ECO:0000256" key="3">
    <source>
        <dbReference type="PIRSR" id="PIRSR000390-1"/>
    </source>
</evidence>
<dbReference type="GO" id="GO:0008483">
    <property type="term" value="F:transaminase activity"/>
    <property type="evidence" value="ECO:0007669"/>
    <property type="project" value="TreeGrafter"/>
</dbReference>
<dbReference type="EMBL" id="MFJZ01000059">
    <property type="protein sequence ID" value="OGG29046.1"/>
    <property type="molecule type" value="Genomic_DNA"/>
</dbReference>
<dbReference type="AlphaFoldDB" id="A0A1F6AWJ0"/>
<dbReference type="InterPro" id="IPR015424">
    <property type="entry name" value="PyrdxlP-dep_Trfase"/>
</dbReference>
<dbReference type="InterPro" id="IPR000653">
    <property type="entry name" value="DegT/StrS_aminotransferase"/>
</dbReference>
<accession>A0A1F6AWJ0</accession>
<organism evidence="6 7">
    <name type="scientific">Candidatus Gottesmanbacteria bacterium RIFCSPLOWO2_01_FULL_49_10</name>
    <dbReference type="NCBI Taxonomy" id="1798396"/>
    <lineage>
        <taxon>Bacteria</taxon>
        <taxon>Candidatus Gottesmaniibacteriota</taxon>
    </lineage>
</organism>
<dbReference type="GO" id="GO:0000271">
    <property type="term" value="P:polysaccharide biosynthetic process"/>
    <property type="evidence" value="ECO:0007669"/>
    <property type="project" value="TreeGrafter"/>
</dbReference>
<dbReference type="STRING" id="1798396.A2973_04915"/>
<name>A0A1F6AWJ0_9BACT</name>